<dbReference type="EMBL" id="MLYV02000751">
    <property type="protein sequence ID" value="PSR78265.1"/>
    <property type="molecule type" value="Genomic_DNA"/>
</dbReference>
<sequence length="460" mass="53556">MSPLVAEIARLHQELERANESIDDKLDRLEDAGLGVVSLNEQLTDSKTRITCLEDELARLGRKEERQIQRLEKLRCQKCSSKVDTRALQRRHSPGDDSSIIDLSHSSITSEPTTSPANKTDRLRLDLQAVNAQLSSMKQQWDSERRKLMGDNAVLQDATSRLNAEVRQAKNEIQRFNETERSNERAKAGMQGELEKAKRLVNGLENELKTERARLRALATERSQAERQKEEVVLQLQRTESDMADVREELQKAKHENRELEDELRANTNADQKARLLESKVATNIETIEQLRKERSMLVADHKKLQHQFAQVSEHVNKLREQHATSQTSHDERRHKLDLQLLEIEDLRRELSERAEELEKMEAEKKRMANEQTDMAREVAALEADLRRVRKDAEAFGRDLKALRAQKERLEVERKEERAKVERSQKQMLTQVRLLKEEAKEYKEKARIVQEQWKDHACVE</sequence>
<comment type="caution">
    <text evidence="3">The sequence shown here is derived from an EMBL/GenBank/DDBJ whole genome shotgun (WGS) entry which is preliminary data.</text>
</comment>
<dbReference type="STRING" id="98765.A0A2R6NWE9"/>
<gene>
    <name evidence="3" type="ORF">PHLCEN_2v7461</name>
</gene>
<evidence type="ECO:0000313" key="3">
    <source>
        <dbReference type="EMBL" id="PSR78265.1"/>
    </source>
</evidence>
<protein>
    <submittedName>
        <fullName evidence="3">Uncharacterized protein</fullName>
    </submittedName>
</protein>
<dbReference type="OrthoDB" id="2020852at2759"/>
<name>A0A2R6NWE9_9APHY</name>
<dbReference type="AlphaFoldDB" id="A0A2R6NWE9"/>
<evidence type="ECO:0000256" key="1">
    <source>
        <dbReference type="SAM" id="Coils"/>
    </source>
</evidence>
<keyword evidence="1" id="KW-0175">Coiled coil</keyword>
<reference evidence="3 4" key="1">
    <citation type="submission" date="2018-02" db="EMBL/GenBank/DDBJ databases">
        <title>Genome sequence of the basidiomycete white-rot fungus Phlebia centrifuga.</title>
        <authorList>
            <person name="Granchi Z."/>
            <person name="Peng M."/>
            <person name="de Vries R.P."/>
            <person name="Hilden K."/>
            <person name="Makela M.R."/>
            <person name="Grigoriev I."/>
            <person name="Riley R."/>
        </authorList>
    </citation>
    <scope>NUCLEOTIDE SEQUENCE [LARGE SCALE GENOMIC DNA]</scope>
    <source>
        <strain evidence="3 4">FBCC195</strain>
    </source>
</reference>
<evidence type="ECO:0000313" key="4">
    <source>
        <dbReference type="Proteomes" id="UP000186601"/>
    </source>
</evidence>
<organism evidence="3 4">
    <name type="scientific">Hermanssonia centrifuga</name>
    <dbReference type="NCBI Taxonomy" id="98765"/>
    <lineage>
        <taxon>Eukaryota</taxon>
        <taxon>Fungi</taxon>
        <taxon>Dikarya</taxon>
        <taxon>Basidiomycota</taxon>
        <taxon>Agaricomycotina</taxon>
        <taxon>Agaricomycetes</taxon>
        <taxon>Polyporales</taxon>
        <taxon>Meruliaceae</taxon>
        <taxon>Hermanssonia</taxon>
    </lineage>
</organism>
<accession>A0A2R6NWE9</accession>
<feature type="coiled-coil region" evidence="1">
    <location>
        <begin position="120"/>
        <end position="452"/>
    </location>
</feature>
<keyword evidence="4" id="KW-1185">Reference proteome</keyword>
<feature type="compositionally biased region" description="Low complexity" evidence="2">
    <location>
        <begin position="96"/>
        <end position="110"/>
    </location>
</feature>
<feature type="coiled-coil region" evidence="1">
    <location>
        <begin position="5"/>
        <end position="77"/>
    </location>
</feature>
<dbReference type="Proteomes" id="UP000186601">
    <property type="component" value="Unassembled WGS sequence"/>
</dbReference>
<proteinExistence type="predicted"/>
<feature type="region of interest" description="Disordered" evidence="2">
    <location>
        <begin position="84"/>
        <end position="118"/>
    </location>
</feature>
<evidence type="ECO:0000256" key="2">
    <source>
        <dbReference type="SAM" id="MobiDB-lite"/>
    </source>
</evidence>
<dbReference type="Gene3D" id="1.20.5.340">
    <property type="match status" value="1"/>
</dbReference>